<evidence type="ECO:0000259" key="2">
    <source>
        <dbReference type="PROSITE" id="PS51272"/>
    </source>
</evidence>
<dbReference type="Proteomes" id="UP000006764">
    <property type="component" value="Chromosome"/>
</dbReference>
<dbReference type="AlphaFoldDB" id="A0A0B4XS37"/>
<sequence length="603" mass="65609">MTAYKKWALVPMVSAMLVACGGDSSQDGGNAPVTGTEGRVTLAGGLANATIFVDLNDSSSHDEDEPIGYTDSQGFFGYNPVTHTNYCKSQDLTLRQHCLRLPSLSNLPDDVTLFYFGGVNLVTGQQNEKVYRYHVQVDQLRGQDLDLNAAKAAVSAAADSQDGLDILYSIIDAFYQKYITTPVGFAARSAVPYASDNLSAQEKFDALVEAGIFEGMDDGSAALDEGMTRAQLASVMQRLLGLDQEPPSQSPFADISSSEWQFGYIAGLGASFEDINGGTFTPPGDVTMEQLAAIMTRALGLQPVDQAVPGQVSDWAQQYVQAAVNAGLINGGLDYSSPDIRSQLVLASYEAYSFLEPEADPQLENQVSSALLDFIETLLTNSSLNDSFSETEFNSLLDGMEALIADATENGQHLNVDTLRQFLLDESRDWTNWDAGDFDALLLDAAFFDATMDFLQGKVLDIHYSDPAKGEGRLQLLLSAGEASAITAGRLQACVRYEEAGVPDSEQRFKQPLYVSGDWRRINDNSILLNMQLLPGYTDSRVLQLDWTQVTVDPSDMNTLRFDMTDELEDWSFDVLPTVPSAWAVMDDNRDAANASCALFLAD</sequence>
<dbReference type="KEGG" id="apac:S7S_17870"/>
<keyword evidence="1" id="KW-0732">Signal</keyword>
<organism evidence="3 4">
    <name type="scientific">Isoalcanivorax pacificus W11-5</name>
    <dbReference type="NCBI Taxonomy" id="391936"/>
    <lineage>
        <taxon>Bacteria</taxon>
        <taxon>Pseudomonadati</taxon>
        <taxon>Pseudomonadota</taxon>
        <taxon>Gammaproteobacteria</taxon>
        <taxon>Oceanospirillales</taxon>
        <taxon>Alcanivoracaceae</taxon>
        <taxon>Isoalcanivorax</taxon>
    </lineage>
</organism>
<evidence type="ECO:0000313" key="3">
    <source>
        <dbReference type="EMBL" id="AJD49986.1"/>
    </source>
</evidence>
<dbReference type="STRING" id="391936.S7S_17870"/>
<proteinExistence type="predicted"/>
<dbReference type="PROSITE" id="PS51272">
    <property type="entry name" value="SLH"/>
    <property type="match status" value="1"/>
</dbReference>
<name>A0A0B4XS37_9GAMM</name>
<reference evidence="3 4" key="1">
    <citation type="journal article" date="2012" name="J. Bacteriol.">
        <title>Genome sequence of an alkane-degrading bacterium, Alcanivorax pacificus type strain W11-5, isolated from deep sea sediment.</title>
        <authorList>
            <person name="Lai Q."/>
            <person name="Shao Z."/>
        </authorList>
    </citation>
    <scope>NUCLEOTIDE SEQUENCE [LARGE SCALE GENOMIC DNA]</scope>
    <source>
        <strain evidence="3 4">W11-5</strain>
    </source>
</reference>
<evidence type="ECO:0000313" key="4">
    <source>
        <dbReference type="Proteomes" id="UP000006764"/>
    </source>
</evidence>
<dbReference type="InterPro" id="IPR001119">
    <property type="entry name" value="SLH_dom"/>
</dbReference>
<feature type="domain" description="SLH" evidence="2">
    <location>
        <begin position="187"/>
        <end position="250"/>
    </location>
</feature>
<gene>
    <name evidence="3" type="ORF">S7S_17870</name>
</gene>
<dbReference type="RefSeq" id="WP_008734668.1">
    <property type="nucleotide sequence ID" value="NZ_CP004387.1"/>
</dbReference>
<dbReference type="PROSITE" id="PS51257">
    <property type="entry name" value="PROKAR_LIPOPROTEIN"/>
    <property type="match status" value="1"/>
</dbReference>
<dbReference type="OrthoDB" id="5697523at2"/>
<keyword evidence="4" id="KW-1185">Reference proteome</keyword>
<protein>
    <submittedName>
        <fullName evidence="3">S-layer protein</fullName>
    </submittedName>
</protein>
<dbReference type="HOGENOM" id="CLU_452465_0_0_6"/>
<feature type="chain" id="PRO_5002097433" evidence="1">
    <location>
        <begin position="22"/>
        <end position="603"/>
    </location>
</feature>
<accession>A0A0B4XS37</accession>
<dbReference type="EMBL" id="CP004387">
    <property type="protein sequence ID" value="AJD49986.1"/>
    <property type="molecule type" value="Genomic_DNA"/>
</dbReference>
<feature type="signal peptide" evidence="1">
    <location>
        <begin position="1"/>
        <end position="21"/>
    </location>
</feature>
<evidence type="ECO:0000256" key="1">
    <source>
        <dbReference type="SAM" id="SignalP"/>
    </source>
</evidence>